<evidence type="ECO:0000313" key="4">
    <source>
        <dbReference type="Proteomes" id="UP000295198"/>
    </source>
</evidence>
<keyword evidence="3" id="KW-0378">Hydrolase</keyword>
<dbReference type="AlphaFoldDB" id="A0A4Q4ZEN6"/>
<comment type="caution">
    <text evidence="3">The sequence shown here is derived from an EMBL/GenBank/DDBJ whole genome shotgun (WGS) entry which is preliminary data.</text>
</comment>
<keyword evidence="2" id="KW-0732">Signal</keyword>
<dbReference type="GO" id="GO:0016787">
    <property type="term" value="F:hydrolase activity"/>
    <property type="evidence" value="ECO:0007669"/>
    <property type="project" value="UniProtKB-KW"/>
</dbReference>
<feature type="region of interest" description="Disordered" evidence="1">
    <location>
        <begin position="25"/>
        <end position="47"/>
    </location>
</feature>
<dbReference type="PROSITE" id="PS51257">
    <property type="entry name" value="PROKAR_LIPOPROTEIN"/>
    <property type="match status" value="1"/>
</dbReference>
<evidence type="ECO:0000313" key="3">
    <source>
        <dbReference type="EMBL" id="RYP86228.1"/>
    </source>
</evidence>
<dbReference type="SUPFAM" id="SSF53474">
    <property type="entry name" value="alpha/beta-Hydrolases"/>
    <property type="match status" value="1"/>
</dbReference>
<dbReference type="InterPro" id="IPR029058">
    <property type="entry name" value="AB_hydrolase_fold"/>
</dbReference>
<evidence type="ECO:0000256" key="2">
    <source>
        <dbReference type="SAM" id="SignalP"/>
    </source>
</evidence>
<organism evidence="3 4">
    <name type="scientific">Nocardioides guangzhouensis</name>
    <dbReference type="NCBI Taxonomy" id="2497878"/>
    <lineage>
        <taxon>Bacteria</taxon>
        <taxon>Bacillati</taxon>
        <taxon>Actinomycetota</taxon>
        <taxon>Actinomycetes</taxon>
        <taxon>Propionibacteriales</taxon>
        <taxon>Nocardioidaceae</taxon>
        <taxon>Nocardioides</taxon>
    </lineage>
</organism>
<keyword evidence="4" id="KW-1185">Reference proteome</keyword>
<feature type="signal peptide" evidence="2">
    <location>
        <begin position="1"/>
        <end position="23"/>
    </location>
</feature>
<sequence length="270" mass="27377">MTILGRWTAALVMLLLATACGGAADDDREADDPAPSPTAVPSPAAYSLPGRCTGQGGTGEVAFLPGGDGSWLSTASFGEGDTAAVFVHQTGITGLCGWVPYAEWAGRQGIRAVLVDVCGFGRSQCSDVLADDPAAQMALAVDHARQQGATTVVLVGASMGGALVAGAGEQAGADALVDISGPTDWEGVPSVERAVPAITVPARLVFARADGPEHWRRARAAARGTDVEFVDVPGAGHGYTIVTDGSLVDATITGPGKDLLAWVRQQSAAR</sequence>
<reference evidence="3 4" key="1">
    <citation type="submission" date="2019-01" db="EMBL/GenBank/DDBJ databases">
        <title>Nocardioides guangzhouensis sp. nov., an actinobacterium isolated from soil.</title>
        <authorList>
            <person name="Fu Y."/>
            <person name="Cai Y."/>
            <person name="Lin Z."/>
            <person name="Chen P."/>
        </authorList>
    </citation>
    <scope>NUCLEOTIDE SEQUENCE [LARGE SCALE GENOMIC DNA]</scope>
    <source>
        <strain evidence="3 4">130</strain>
    </source>
</reference>
<evidence type="ECO:0000256" key="1">
    <source>
        <dbReference type="SAM" id="MobiDB-lite"/>
    </source>
</evidence>
<dbReference type="Proteomes" id="UP000295198">
    <property type="component" value="Unassembled WGS sequence"/>
</dbReference>
<dbReference type="RefSeq" id="WP_134716673.1">
    <property type="nucleotide sequence ID" value="NZ_SDKM01000012.1"/>
</dbReference>
<dbReference type="EMBL" id="SDKM01000012">
    <property type="protein sequence ID" value="RYP86228.1"/>
    <property type="molecule type" value="Genomic_DNA"/>
</dbReference>
<accession>A0A4Q4ZEN6</accession>
<dbReference type="OrthoDB" id="3787743at2"/>
<feature type="chain" id="PRO_5038928948" evidence="2">
    <location>
        <begin position="24"/>
        <end position="270"/>
    </location>
</feature>
<gene>
    <name evidence="3" type="ORF">EKO23_09735</name>
</gene>
<proteinExistence type="predicted"/>
<dbReference type="Gene3D" id="3.40.50.1820">
    <property type="entry name" value="alpha/beta hydrolase"/>
    <property type="match status" value="1"/>
</dbReference>
<name>A0A4Q4ZEN6_9ACTN</name>
<protein>
    <submittedName>
        <fullName evidence="3">Alpha/beta hydrolase</fullName>
    </submittedName>
</protein>